<dbReference type="InterPro" id="IPR018108">
    <property type="entry name" value="MCP_transmembrane"/>
</dbReference>
<gene>
    <name evidence="12" type="ORF">BSAL_54795</name>
</gene>
<feature type="repeat" description="Solcar" evidence="9">
    <location>
        <begin position="265"/>
        <end position="346"/>
    </location>
</feature>
<evidence type="ECO:0000256" key="4">
    <source>
        <dbReference type="ARBA" id="ARBA00022692"/>
    </source>
</evidence>
<dbReference type="PROSITE" id="PS50920">
    <property type="entry name" value="SOLCAR"/>
    <property type="match status" value="3"/>
</dbReference>
<keyword evidence="5" id="KW-0677">Repeat</keyword>
<keyword evidence="8 9" id="KW-0472">Membrane</keyword>
<dbReference type="AlphaFoldDB" id="A0A0S4IMF4"/>
<accession>A0A0S4IMF4</accession>
<evidence type="ECO:0000256" key="6">
    <source>
        <dbReference type="ARBA" id="ARBA00022989"/>
    </source>
</evidence>
<keyword evidence="13" id="KW-1185">Reference proteome</keyword>
<protein>
    <submittedName>
        <fullName evidence="12">Mitochondrial carrier protein, putative</fullName>
    </submittedName>
</protein>
<feature type="repeat" description="Solcar" evidence="9">
    <location>
        <begin position="168"/>
        <end position="257"/>
    </location>
</feature>
<evidence type="ECO:0000313" key="12">
    <source>
        <dbReference type="EMBL" id="CUE73092.1"/>
    </source>
</evidence>
<comment type="similarity">
    <text evidence="2 10">Belongs to the mitochondrial carrier (TC 2.A.29) family.</text>
</comment>
<evidence type="ECO:0000256" key="1">
    <source>
        <dbReference type="ARBA" id="ARBA00004225"/>
    </source>
</evidence>
<dbReference type="SUPFAM" id="SSF103506">
    <property type="entry name" value="Mitochondrial carrier"/>
    <property type="match status" value="1"/>
</dbReference>
<evidence type="ECO:0000256" key="10">
    <source>
        <dbReference type="RuleBase" id="RU000488"/>
    </source>
</evidence>
<organism evidence="12 13">
    <name type="scientific">Bodo saltans</name>
    <name type="common">Flagellated protozoan</name>
    <dbReference type="NCBI Taxonomy" id="75058"/>
    <lineage>
        <taxon>Eukaryota</taxon>
        <taxon>Discoba</taxon>
        <taxon>Euglenozoa</taxon>
        <taxon>Kinetoplastea</taxon>
        <taxon>Metakinetoplastina</taxon>
        <taxon>Eubodonida</taxon>
        <taxon>Bodonidae</taxon>
        <taxon>Bodo</taxon>
    </lineage>
</organism>
<evidence type="ECO:0000256" key="11">
    <source>
        <dbReference type="SAM" id="Phobius"/>
    </source>
</evidence>
<dbReference type="VEuPathDB" id="TriTrypDB:BSAL_54795"/>
<dbReference type="GO" id="GO:0000064">
    <property type="term" value="F:L-ornithine transmembrane transporter activity"/>
    <property type="evidence" value="ECO:0007669"/>
    <property type="project" value="TreeGrafter"/>
</dbReference>
<feature type="repeat" description="Solcar" evidence="9">
    <location>
        <begin position="74"/>
        <end position="156"/>
    </location>
</feature>
<evidence type="ECO:0000313" key="13">
    <source>
        <dbReference type="Proteomes" id="UP000051952"/>
    </source>
</evidence>
<dbReference type="EMBL" id="CYKH01000144">
    <property type="protein sequence ID" value="CUE73092.1"/>
    <property type="molecule type" value="Genomic_DNA"/>
</dbReference>
<dbReference type="PANTHER" id="PTHR45624">
    <property type="entry name" value="MITOCHONDRIAL BASIC AMINO ACIDS TRANSPORTER-RELATED"/>
    <property type="match status" value="1"/>
</dbReference>
<proteinExistence type="inferred from homology"/>
<evidence type="ECO:0000256" key="8">
    <source>
        <dbReference type="ARBA" id="ARBA00023136"/>
    </source>
</evidence>
<evidence type="ECO:0000256" key="3">
    <source>
        <dbReference type="ARBA" id="ARBA00022448"/>
    </source>
</evidence>
<dbReference type="GO" id="GO:1990575">
    <property type="term" value="P:mitochondrial L-ornithine transmembrane transport"/>
    <property type="evidence" value="ECO:0007669"/>
    <property type="project" value="TreeGrafter"/>
</dbReference>
<evidence type="ECO:0000256" key="2">
    <source>
        <dbReference type="ARBA" id="ARBA00006375"/>
    </source>
</evidence>
<dbReference type="Proteomes" id="UP000051952">
    <property type="component" value="Unassembled WGS sequence"/>
</dbReference>
<evidence type="ECO:0000256" key="5">
    <source>
        <dbReference type="ARBA" id="ARBA00022737"/>
    </source>
</evidence>
<feature type="transmembrane region" description="Helical" evidence="11">
    <location>
        <begin position="12"/>
        <end position="31"/>
    </location>
</feature>
<keyword evidence="4 9" id="KW-0812">Transmembrane</keyword>
<keyword evidence="7" id="KW-0496">Mitochondrion</keyword>
<dbReference type="OrthoDB" id="14252at2759"/>
<reference evidence="13" key="1">
    <citation type="submission" date="2015-09" db="EMBL/GenBank/DDBJ databases">
        <authorList>
            <consortium name="Pathogen Informatics"/>
        </authorList>
    </citation>
    <scope>NUCLEOTIDE SEQUENCE [LARGE SCALE GENOMIC DNA]</scope>
    <source>
        <strain evidence="13">Lake Konstanz</strain>
    </source>
</reference>
<dbReference type="GO" id="GO:0031966">
    <property type="term" value="C:mitochondrial membrane"/>
    <property type="evidence" value="ECO:0007669"/>
    <property type="project" value="UniProtKB-SubCell"/>
</dbReference>
<dbReference type="PANTHER" id="PTHR45624:SF12">
    <property type="entry name" value="MITOCHONDRIAL ORNITHINE TRANSPORTER 1"/>
    <property type="match status" value="1"/>
</dbReference>
<dbReference type="Gene3D" id="1.50.40.10">
    <property type="entry name" value="Mitochondrial carrier domain"/>
    <property type="match status" value="1"/>
</dbReference>
<dbReference type="Pfam" id="PF00153">
    <property type="entry name" value="Mito_carr"/>
    <property type="match status" value="3"/>
</dbReference>
<name>A0A0S4IMF4_BODSA</name>
<dbReference type="InterPro" id="IPR050567">
    <property type="entry name" value="Mitochondrial_Carrier"/>
</dbReference>
<keyword evidence="6 11" id="KW-1133">Transmembrane helix</keyword>
<evidence type="ECO:0000256" key="7">
    <source>
        <dbReference type="ARBA" id="ARBA00023128"/>
    </source>
</evidence>
<comment type="subcellular location">
    <subcellularLocation>
        <location evidence="1">Mitochondrion membrane</location>
        <topology evidence="1">Multi-pass membrane protein</topology>
    </subcellularLocation>
</comment>
<keyword evidence="3 10" id="KW-0813">Transport</keyword>
<dbReference type="InterPro" id="IPR023395">
    <property type="entry name" value="MCP_dom_sf"/>
</dbReference>
<evidence type="ECO:0000256" key="9">
    <source>
        <dbReference type="PROSITE-ProRule" id="PRU00282"/>
    </source>
</evidence>
<sequence length="352" mass="39210">MQFLYRLITTENSLLFVFVAVVGRYFSITIITNKAPRNATDTRVSAHNYLPLSLSQPLHRTSNTMGDQEVSDLVLVLRKFFGGTVGGVLQAASSHPFDTVKSRVQMGVFPTAWSCFKETFAREGIRGFYRGVTPPLFLSGFNNSILFGVNQYMNNVVTPADHDKKKPLPLWRTAVAAQLTAPLYCAIITPMELVKVKLQVQPQEAGKKLYDGPLDCMKQIVRAKGVLGMQQGYLATAGSRIVGLPFYFGAYTVTKHYLAPEEKDMKFYVPMLSGVVGGWTFWASNYPFDYTKTQVQATGDRSRDVIARVYKTNGIKGFYKGFAPCLIRSVPANATVWIGIEYTTKAMKAYGY</sequence>